<dbReference type="InterPro" id="IPR047662">
    <property type="entry name" value="SemiSWEET"/>
</dbReference>
<dbReference type="NCBIfam" id="NF037968">
    <property type="entry name" value="SemiSWEET_2"/>
    <property type="match status" value="1"/>
</dbReference>
<sequence>MVYMGLLAGILTGISFIPQSIKTIKTRDTTSISLFTYILFTCGVSLWIVYGFFAKDIAVFVTNLVTILPCSLILIIKIRESIK</sequence>
<evidence type="ECO:0008006" key="8">
    <source>
        <dbReference type="Google" id="ProtNLM"/>
    </source>
</evidence>
<evidence type="ECO:0000313" key="6">
    <source>
        <dbReference type="EMBL" id="KAF1304938.1"/>
    </source>
</evidence>
<dbReference type="Gene3D" id="1.20.1280.290">
    <property type="match status" value="1"/>
</dbReference>
<dbReference type="InterPro" id="IPR006603">
    <property type="entry name" value="PQ-loop_rpt"/>
</dbReference>
<evidence type="ECO:0000313" key="7">
    <source>
        <dbReference type="Proteomes" id="UP000782705"/>
    </source>
</evidence>
<comment type="subcellular location">
    <subcellularLocation>
        <location evidence="1">Membrane</location>
        <topology evidence="1">Multi-pass membrane protein</topology>
    </subcellularLocation>
</comment>
<evidence type="ECO:0000256" key="2">
    <source>
        <dbReference type="ARBA" id="ARBA00022692"/>
    </source>
</evidence>
<evidence type="ECO:0000256" key="3">
    <source>
        <dbReference type="ARBA" id="ARBA00022989"/>
    </source>
</evidence>
<keyword evidence="7" id="KW-1185">Reference proteome</keyword>
<evidence type="ECO:0000256" key="5">
    <source>
        <dbReference type="SAM" id="Phobius"/>
    </source>
</evidence>
<gene>
    <name evidence="6" type="ORF">BAU17_13775</name>
</gene>
<dbReference type="Pfam" id="PF04193">
    <property type="entry name" value="PQ-loop"/>
    <property type="match status" value="1"/>
</dbReference>
<protein>
    <recommendedName>
        <fullName evidence="8">MtN3 and saliva related transmembrane protein</fullName>
    </recommendedName>
</protein>
<keyword evidence="2 5" id="KW-0812">Transmembrane</keyword>
<keyword evidence="3 5" id="KW-1133">Transmembrane helix</keyword>
<evidence type="ECO:0000256" key="4">
    <source>
        <dbReference type="ARBA" id="ARBA00023136"/>
    </source>
</evidence>
<reference evidence="6 7" key="1">
    <citation type="submission" date="2016-06" db="EMBL/GenBank/DDBJ databases">
        <title>Four novel species of enterococci isolated from chicken manure.</title>
        <authorList>
            <person name="Van Tyne D."/>
        </authorList>
    </citation>
    <scope>NUCLEOTIDE SEQUENCE [LARGE SCALE GENOMIC DNA]</scope>
    <source>
        <strain evidence="6 7">CU12B</strain>
    </source>
</reference>
<evidence type="ECO:0000256" key="1">
    <source>
        <dbReference type="ARBA" id="ARBA00004141"/>
    </source>
</evidence>
<name>A0ABQ6Z0V4_9ENTE</name>
<dbReference type="RefSeq" id="WP_161901527.1">
    <property type="nucleotide sequence ID" value="NZ_MAEL01000030.1"/>
</dbReference>
<comment type="caution">
    <text evidence="6">The sequence shown here is derived from an EMBL/GenBank/DDBJ whole genome shotgun (WGS) entry which is preliminary data.</text>
</comment>
<feature type="transmembrane region" description="Helical" evidence="5">
    <location>
        <begin position="34"/>
        <end position="53"/>
    </location>
</feature>
<dbReference type="Proteomes" id="UP000782705">
    <property type="component" value="Unassembled WGS sequence"/>
</dbReference>
<feature type="transmembrane region" description="Helical" evidence="5">
    <location>
        <begin position="59"/>
        <end position="78"/>
    </location>
</feature>
<proteinExistence type="predicted"/>
<accession>A0ABQ6Z0V4</accession>
<dbReference type="EMBL" id="MAEL01000030">
    <property type="protein sequence ID" value="KAF1304938.1"/>
    <property type="molecule type" value="Genomic_DNA"/>
</dbReference>
<keyword evidence="4 5" id="KW-0472">Membrane</keyword>
<organism evidence="6 7">
    <name type="scientific">Candidatus Enterococcus willemsii</name>
    <dbReference type="NCBI Taxonomy" id="1857215"/>
    <lineage>
        <taxon>Bacteria</taxon>
        <taxon>Bacillati</taxon>
        <taxon>Bacillota</taxon>
        <taxon>Bacilli</taxon>
        <taxon>Lactobacillales</taxon>
        <taxon>Enterococcaceae</taxon>
        <taxon>Enterococcus</taxon>
    </lineage>
</organism>